<accession>A0A1D8TR12</accession>
<protein>
    <submittedName>
        <fullName evidence="5">Two-component system response regulator</fullName>
    </submittedName>
</protein>
<dbReference type="STRING" id="1458985.BJP34_11930"/>
<keyword evidence="2" id="KW-0902">Two-component regulatory system</keyword>
<feature type="modified residue" description="4-aspartylphosphate" evidence="3">
    <location>
        <position position="52"/>
    </location>
</feature>
<reference evidence="6" key="1">
    <citation type="submission" date="2016-10" db="EMBL/GenBank/DDBJ databases">
        <title>Comparative genomics uncovers the prolific and rare metabolic potential of the cyanobacterial genus Moorea.</title>
        <authorList>
            <person name="Leao T."/>
            <person name="Castelao G."/>
            <person name="Korobeynikov A."/>
            <person name="Monroe E.A."/>
            <person name="Podell S."/>
            <person name="Glukhov E."/>
            <person name="Allen E."/>
            <person name="Gerwick W.H."/>
            <person name="Gerwick L."/>
        </authorList>
    </citation>
    <scope>NUCLEOTIDE SEQUENCE [LARGE SCALE GENOMIC DNA]</scope>
    <source>
        <strain evidence="6">PAL-8-15-08-1</strain>
    </source>
</reference>
<dbReference type="PROSITE" id="PS50110">
    <property type="entry name" value="RESPONSE_REGULATORY"/>
    <property type="match status" value="1"/>
</dbReference>
<evidence type="ECO:0000313" key="5">
    <source>
        <dbReference type="EMBL" id="AOX00070.1"/>
    </source>
</evidence>
<dbReference type="InterPro" id="IPR050595">
    <property type="entry name" value="Bact_response_regulator"/>
</dbReference>
<dbReference type="EMBL" id="CP017599">
    <property type="protein sequence ID" value="AOX00070.1"/>
    <property type="molecule type" value="Genomic_DNA"/>
</dbReference>
<dbReference type="KEGG" id="mpro:BJP34_11930"/>
<dbReference type="SUPFAM" id="SSF52172">
    <property type="entry name" value="CheY-like"/>
    <property type="match status" value="1"/>
</dbReference>
<dbReference type="Proteomes" id="UP000177870">
    <property type="component" value="Chromosome"/>
</dbReference>
<dbReference type="PANTHER" id="PTHR44591">
    <property type="entry name" value="STRESS RESPONSE REGULATOR PROTEIN 1"/>
    <property type="match status" value="1"/>
</dbReference>
<sequence length="123" mass="13414">MTTVLLVEDSLTENEMVSGYLRQAGLKVVSVTSSEDAQIKLQSQKPDVVILDVILPGQSGFELCRELKTNSNTETIPVVICSTKGTDADKLWGSMLGADAYLPKPINQQKLKQTIQQLLGITH</sequence>
<name>A0A1D8TR12_9CYAN</name>
<proteinExistence type="predicted"/>
<feature type="domain" description="Response regulatory" evidence="4">
    <location>
        <begin position="3"/>
        <end position="119"/>
    </location>
</feature>
<dbReference type="InterPro" id="IPR001789">
    <property type="entry name" value="Sig_transdc_resp-reg_receiver"/>
</dbReference>
<dbReference type="PANTHER" id="PTHR44591:SF14">
    <property type="entry name" value="PROTEIN PILG"/>
    <property type="match status" value="1"/>
</dbReference>
<keyword evidence="1 3" id="KW-0597">Phosphoprotein</keyword>
<organism evidence="5 6">
    <name type="scientific">Moorena producens PAL-8-15-08-1</name>
    <dbReference type="NCBI Taxonomy" id="1458985"/>
    <lineage>
        <taxon>Bacteria</taxon>
        <taxon>Bacillati</taxon>
        <taxon>Cyanobacteriota</taxon>
        <taxon>Cyanophyceae</taxon>
        <taxon>Coleofasciculales</taxon>
        <taxon>Coleofasciculaceae</taxon>
        <taxon>Moorena</taxon>
    </lineage>
</organism>
<dbReference type="OrthoDB" id="582422at2"/>
<evidence type="ECO:0000256" key="2">
    <source>
        <dbReference type="ARBA" id="ARBA00023012"/>
    </source>
</evidence>
<gene>
    <name evidence="5" type="ORF">BJP34_11930</name>
</gene>
<evidence type="ECO:0000259" key="4">
    <source>
        <dbReference type="PROSITE" id="PS50110"/>
    </source>
</evidence>
<dbReference type="InterPro" id="IPR011006">
    <property type="entry name" value="CheY-like_superfamily"/>
</dbReference>
<evidence type="ECO:0000256" key="1">
    <source>
        <dbReference type="ARBA" id="ARBA00022553"/>
    </source>
</evidence>
<evidence type="ECO:0000313" key="6">
    <source>
        <dbReference type="Proteomes" id="UP000177870"/>
    </source>
</evidence>
<dbReference type="GO" id="GO:0000160">
    <property type="term" value="P:phosphorelay signal transduction system"/>
    <property type="evidence" value="ECO:0007669"/>
    <property type="project" value="UniProtKB-KW"/>
</dbReference>
<dbReference type="SMART" id="SM00448">
    <property type="entry name" value="REC"/>
    <property type="match status" value="1"/>
</dbReference>
<evidence type="ECO:0000256" key="3">
    <source>
        <dbReference type="PROSITE-ProRule" id="PRU00169"/>
    </source>
</evidence>
<dbReference type="Gene3D" id="3.40.50.2300">
    <property type="match status" value="1"/>
</dbReference>
<dbReference type="AlphaFoldDB" id="A0A1D8TR12"/>
<dbReference type="RefSeq" id="WP_070392541.1">
    <property type="nucleotide sequence ID" value="NZ_CP017599.1"/>
</dbReference>
<dbReference type="Pfam" id="PF00072">
    <property type="entry name" value="Response_reg"/>
    <property type="match status" value="1"/>
</dbReference>